<accession>A0A8D9E975</accession>
<reference evidence="1" key="1">
    <citation type="submission" date="2021-05" db="EMBL/GenBank/DDBJ databases">
        <authorList>
            <person name="Alioto T."/>
            <person name="Alioto T."/>
            <person name="Gomez Garrido J."/>
        </authorList>
    </citation>
    <scope>NUCLEOTIDE SEQUENCE</scope>
</reference>
<organism evidence="1">
    <name type="scientific">Cacopsylla melanoneura</name>
    <dbReference type="NCBI Taxonomy" id="428564"/>
    <lineage>
        <taxon>Eukaryota</taxon>
        <taxon>Metazoa</taxon>
        <taxon>Ecdysozoa</taxon>
        <taxon>Arthropoda</taxon>
        <taxon>Hexapoda</taxon>
        <taxon>Insecta</taxon>
        <taxon>Pterygota</taxon>
        <taxon>Neoptera</taxon>
        <taxon>Paraneoptera</taxon>
        <taxon>Hemiptera</taxon>
        <taxon>Sternorrhyncha</taxon>
        <taxon>Psylloidea</taxon>
        <taxon>Psyllidae</taxon>
        <taxon>Psyllinae</taxon>
        <taxon>Cacopsylla</taxon>
    </lineage>
</organism>
<dbReference type="EMBL" id="HBUF01277062">
    <property type="protein sequence ID" value="CAG6686535.1"/>
    <property type="molecule type" value="Transcribed_RNA"/>
</dbReference>
<protein>
    <submittedName>
        <fullName evidence="1">Uncharacterized protein</fullName>
    </submittedName>
</protein>
<dbReference type="EMBL" id="HBUF01589002">
    <property type="protein sequence ID" value="CAG6772698.1"/>
    <property type="molecule type" value="Transcribed_RNA"/>
</dbReference>
<dbReference type="EMBL" id="HBUF01277061">
    <property type="protein sequence ID" value="CAG6686533.1"/>
    <property type="molecule type" value="Transcribed_RNA"/>
</dbReference>
<evidence type="ECO:0000313" key="1">
    <source>
        <dbReference type="EMBL" id="CAG6744014.1"/>
    </source>
</evidence>
<dbReference type="AlphaFoldDB" id="A0A8D9E975"/>
<dbReference type="EMBL" id="HBUF01457877">
    <property type="protein sequence ID" value="CAG6744012.1"/>
    <property type="molecule type" value="Transcribed_RNA"/>
</dbReference>
<dbReference type="EMBL" id="HBUF01589001">
    <property type="protein sequence ID" value="CAG6772696.1"/>
    <property type="molecule type" value="Transcribed_RNA"/>
</dbReference>
<sequence>MNLEEGYLQQAVDGVPRINAMRANQIVNRVTKVSNQVHDAHIVNATTGMSKAIESRDEDAIDIMGNVAGANMHVGMKLRETTNSRTTTNNPIKISNSNDSHNFMNNVDGIDRFAQTGLGMICPFDYISTTYTDSIPSGGEGTLAMTEEKFNERSYPLDVPTLFVPLFATLASYNDSSRIATSMSMSGVNDPTLIGANLEYLHKTNNLETYGNPLIDKYEIKVYSDFDLTYKHYAIHRNTHNLAVDFIHQFYI</sequence>
<name>A0A8D9E975_9HEMI</name>
<dbReference type="EMBL" id="HBUF01457878">
    <property type="protein sequence ID" value="CAG6744014.1"/>
    <property type="molecule type" value="Transcribed_RNA"/>
</dbReference>
<proteinExistence type="predicted"/>